<accession>A0ABU6ASJ8</accession>
<dbReference type="InterPro" id="IPR003660">
    <property type="entry name" value="HAMP_dom"/>
</dbReference>
<evidence type="ECO:0000313" key="15">
    <source>
        <dbReference type="Proteomes" id="UP001348098"/>
    </source>
</evidence>
<evidence type="ECO:0000256" key="3">
    <source>
        <dbReference type="ARBA" id="ARBA00012438"/>
    </source>
</evidence>
<dbReference type="Gene3D" id="6.10.340.10">
    <property type="match status" value="1"/>
</dbReference>
<protein>
    <recommendedName>
        <fullName evidence="3">histidine kinase</fullName>
        <ecNumber evidence="3">2.7.13.3</ecNumber>
    </recommendedName>
</protein>
<dbReference type="PANTHER" id="PTHR45436">
    <property type="entry name" value="SENSOR HISTIDINE KINASE YKOH"/>
    <property type="match status" value="1"/>
</dbReference>
<evidence type="ECO:0000256" key="8">
    <source>
        <dbReference type="ARBA" id="ARBA00022989"/>
    </source>
</evidence>
<comment type="subcellular location">
    <subcellularLocation>
        <location evidence="2">Cell membrane</location>
    </subcellularLocation>
</comment>
<dbReference type="EC" id="2.7.13.3" evidence="3"/>
<dbReference type="SUPFAM" id="SSF55874">
    <property type="entry name" value="ATPase domain of HSP90 chaperone/DNA topoisomerase II/histidine kinase"/>
    <property type="match status" value="1"/>
</dbReference>
<keyword evidence="7 14" id="KW-0418">Kinase</keyword>
<evidence type="ECO:0000259" key="12">
    <source>
        <dbReference type="PROSITE" id="PS50109"/>
    </source>
</evidence>
<evidence type="ECO:0000256" key="9">
    <source>
        <dbReference type="ARBA" id="ARBA00023012"/>
    </source>
</evidence>
<evidence type="ECO:0000256" key="7">
    <source>
        <dbReference type="ARBA" id="ARBA00022777"/>
    </source>
</evidence>
<evidence type="ECO:0000256" key="11">
    <source>
        <dbReference type="SAM" id="Phobius"/>
    </source>
</evidence>
<evidence type="ECO:0000256" key="2">
    <source>
        <dbReference type="ARBA" id="ARBA00004236"/>
    </source>
</evidence>
<dbReference type="SUPFAM" id="SSF47384">
    <property type="entry name" value="Homodimeric domain of signal transducing histidine kinase"/>
    <property type="match status" value="1"/>
</dbReference>
<dbReference type="CDD" id="cd06225">
    <property type="entry name" value="HAMP"/>
    <property type="match status" value="1"/>
</dbReference>
<evidence type="ECO:0000259" key="13">
    <source>
        <dbReference type="PROSITE" id="PS50885"/>
    </source>
</evidence>
<evidence type="ECO:0000256" key="1">
    <source>
        <dbReference type="ARBA" id="ARBA00000085"/>
    </source>
</evidence>
<dbReference type="GO" id="GO:0016301">
    <property type="term" value="F:kinase activity"/>
    <property type="evidence" value="ECO:0007669"/>
    <property type="project" value="UniProtKB-KW"/>
</dbReference>
<dbReference type="CDD" id="cd00082">
    <property type="entry name" value="HisKA"/>
    <property type="match status" value="1"/>
</dbReference>
<dbReference type="Pfam" id="PF00512">
    <property type="entry name" value="HisKA"/>
    <property type="match status" value="1"/>
</dbReference>
<evidence type="ECO:0000256" key="6">
    <source>
        <dbReference type="ARBA" id="ARBA00022692"/>
    </source>
</evidence>
<keyword evidence="4" id="KW-0597">Phosphoprotein</keyword>
<proteinExistence type="predicted"/>
<dbReference type="Pfam" id="PF02518">
    <property type="entry name" value="HATPase_c"/>
    <property type="match status" value="1"/>
</dbReference>
<keyword evidence="15" id="KW-1185">Reference proteome</keyword>
<sequence length="376" mass="40482">MGSAIASMCAAERCPDAERWNPNAWSLRARVTAAFATIAALMSLVLVVSVFVISRGYLEGQRTHAGSESPGDLNADLDLLRNVLICCAVVVTSIGAAVGWWASRRVLTPLHQLAGTAARIASGDLDQRLPATGDQDLAITVESFNTMVDSLQRRIEREHRLFGDVSHELRTPLTTLMAGVGVLNRHRGDLPERSQRALGLVTAEVEHLRKLLDDLLALARVEAGMHHGDAEPLSVRDLLVHTLADRRYPAELLTVRQDVTVRGRKVELERAVANLLHNADRHGGGVVAVTVDRDGTDAVLTVDDAGPGVPAADRERIFERFATARSGRRSPDGTGIGLALVAETVATHGGRVRCTDRPGGGARFVVRLPRLGDIHP</sequence>
<dbReference type="InterPro" id="IPR003594">
    <property type="entry name" value="HATPase_dom"/>
</dbReference>
<dbReference type="SMART" id="SM00387">
    <property type="entry name" value="HATPase_c"/>
    <property type="match status" value="1"/>
</dbReference>
<feature type="domain" description="Histidine kinase" evidence="12">
    <location>
        <begin position="164"/>
        <end position="372"/>
    </location>
</feature>
<dbReference type="InterPro" id="IPR036097">
    <property type="entry name" value="HisK_dim/P_sf"/>
</dbReference>
<feature type="transmembrane region" description="Helical" evidence="11">
    <location>
        <begin position="79"/>
        <end position="102"/>
    </location>
</feature>
<keyword evidence="8 11" id="KW-1133">Transmembrane helix</keyword>
<dbReference type="SUPFAM" id="SSF158472">
    <property type="entry name" value="HAMP domain-like"/>
    <property type="match status" value="1"/>
</dbReference>
<dbReference type="InterPro" id="IPR005467">
    <property type="entry name" value="His_kinase_dom"/>
</dbReference>
<dbReference type="Gene3D" id="3.30.565.10">
    <property type="entry name" value="Histidine kinase-like ATPase, C-terminal domain"/>
    <property type="match status" value="1"/>
</dbReference>
<organism evidence="14 15">
    <name type="scientific">Nocardia implantans</name>
    <dbReference type="NCBI Taxonomy" id="3108168"/>
    <lineage>
        <taxon>Bacteria</taxon>
        <taxon>Bacillati</taxon>
        <taxon>Actinomycetota</taxon>
        <taxon>Actinomycetes</taxon>
        <taxon>Mycobacteriales</taxon>
        <taxon>Nocardiaceae</taxon>
        <taxon>Nocardia</taxon>
    </lineage>
</organism>
<dbReference type="PANTHER" id="PTHR45436:SF5">
    <property type="entry name" value="SENSOR HISTIDINE KINASE TRCS"/>
    <property type="match status" value="1"/>
</dbReference>
<keyword evidence="5" id="KW-0808">Transferase</keyword>
<dbReference type="SMART" id="SM00304">
    <property type="entry name" value="HAMP"/>
    <property type="match status" value="1"/>
</dbReference>
<evidence type="ECO:0000256" key="10">
    <source>
        <dbReference type="ARBA" id="ARBA00023136"/>
    </source>
</evidence>
<dbReference type="Proteomes" id="UP001348098">
    <property type="component" value="Unassembled WGS sequence"/>
</dbReference>
<dbReference type="InterPro" id="IPR004358">
    <property type="entry name" value="Sig_transdc_His_kin-like_C"/>
</dbReference>
<feature type="transmembrane region" description="Helical" evidence="11">
    <location>
        <begin position="33"/>
        <end position="58"/>
    </location>
</feature>
<reference evidence="14 15" key="1">
    <citation type="submission" date="2023-12" db="EMBL/GenBank/DDBJ databases">
        <title>novel species in genus Nocarida.</title>
        <authorList>
            <person name="Li Z."/>
        </authorList>
    </citation>
    <scope>NUCLEOTIDE SEQUENCE [LARGE SCALE GENOMIC DNA]</scope>
    <source>
        <strain evidence="14 15">CDC186</strain>
    </source>
</reference>
<dbReference type="Gene3D" id="1.10.287.130">
    <property type="match status" value="1"/>
</dbReference>
<dbReference type="InterPro" id="IPR036890">
    <property type="entry name" value="HATPase_C_sf"/>
</dbReference>
<dbReference type="PRINTS" id="PR00344">
    <property type="entry name" value="BCTRLSENSOR"/>
</dbReference>
<dbReference type="SMART" id="SM00388">
    <property type="entry name" value="HisKA"/>
    <property type="match status" value="1"/>
</dbReference>
<keyword evidence="10 11" id="KW-0472">Membrane</keyword>
<dbReference type="InterPro" id="IPR003661">
    <property type="entry name" value="HisK_dim/P_dom"/>
</dbReference>
<comment type="caution">
    <text evidence="14">The sequence shown here is derived from an EMBL/GenBank/DDBJ whole genome shotgun (WGS) entry which is preliminary data.</text>
</comment>
<evidence type="ECO:0000313" key="14">
    <source>
        <dbReference type="EMBL" id="MEB3510292.1"/>
    </source>
</evidence>
<gene>
    <name evidence="14" type="ORF">U3653_09700</name>
</gene>
<dbReference type="Pfam" id="PF00672">
    <property type="entry name" value="HAMP"/>
    <property type="match status" value="1"/>
</dbReference>
<comment type="catalytic activity">
    <reaction evidence="1">
        <text>ATP + protein L-histidine = ADP + protein N-phospho-L-histidine.</text>
        <dbReference type="EC" id="2.7.13.3"/>
    </reaction>
</comment>
<dbReference type="PROSITE" id="PS50885">
    <property type="entry name" value="HAMP"/>
    <property type="match status" value="1"/>
</dbReference>
<feature type="domain" description="HAMP" evidence="13">
    <location>
        <begin position="104"/>
        <end position="156"/>
    </location>
</feature>
<dbReference type="PROSITE" id="PS50109">
    <property type="entry name" value="HIS_KIN"/>
    <property type="match status" value="1"/>
</dbReference>
<dbReference type="EMBL" id="JAYKYQ010000003">
    <property type="protein sequence ID" value="MEB3510292.1"/>
    <property type="molecule type" value="Genomic_DNA"/>
</dbReference>
<dbReference type="CDD" id="cd00075">
    <property type="entry name" value="HATPase"/>
    <property type="match status" value="1"/>
</dbReference>
<keyword evidence="6 11" id="KW-0812">Transmembrane</keyword>
<evidence type="ECO:0000256" key="4">
    <source>
        <dbReference type="ARBA" id="ARBA00022553"/>
    </source>
</evidence>
<name>A0ABU6ASJ8_9NOCA</name>
<dbReference type="RefSeq" id="WP_323124060.1">
    <property type="nucleotide sequence ID" value="NZ_JAYESH010000003.1"/>
</dbReference>
<keyword evidence="9" id="KW-0902">Two-component regulatory system</keyword>
<dbReference type="InterPro" id="IPR050428">
    <property type="entry name" value="TCS_sensor_his_kinase"/>
</dbReference>
<evidence type="ECO:0000256" key="5">
    <source>
        <dbReference type="ARBA" id="ARBA00022679"/>
    </source>
</evidence>